<evidence type="ECO:0000256" key="4">
    <source>
        <dbReference type="ARBA" id="ARBA00035393"/>
    </source>
</evidence>
<dbReference type="Gene3D" id="4.10.60.10">
    <property type="entry name" value="Zinc finger, CCHC-type"/>
    <property type="match status" value="1"/>
</dbReference>
<feature type="region of interest" description="Disordered" evidence="8">
    <location>
        <begin position="1"/>
        <end position="22"/>
    </location>
</feature>
<protein>
    <recommendedName>
        <fullName evidence="3 7">Queuosine 5'-phosphate N-glycosylase/hydrolase</fullName>
        <ecNumber evidence="7">3.2.2.-</ecNumber>
    </recommendedName>
    <alternativeName>
        <fullName evidence="4 7">Queuosine-nucleotide N-glycosylase/hydrolase</fullName>
    </alternativeName>
</protein>
<comment type="function">
    <text evidence="7">Catalyzes the hydrolysis of queuosine 5'-phosphate, releasing the nucleobase queuine (q). Is required for salvage of queuine from exogenous queuosine (Q) that is imported and then converted to queuosine 5'-phosphate intracellularly.</text>
</comment>
<dbReference type="InterPro" id="IPR001878">
    <property type="entry name" value="Znf_CCHC"/>
</dbReference>
<dbReference type="SUPFAM" id="SSF50249">
    <property type="entry name" value="Nucleic acid-binding proteins"/>
    <property type="match status" value="1"/>
</dbReference>
<dbReference type="GO" id="GO:0008270">
    <property type="term" value="F:zinc ion binding"/>
    <property type="evidence" value="ECO:0007669"/>
    <property type="project" value="UniProtKB-KW"/>
</dbReference>
<organism evidence="10 11">
    <name type="scientific">Magallana gigas</name>
    <name type="common">Pacific oyster</name>
    <name type="synonym">Crassostrea gigas</name>
    <dbReference type="NCBI Taxonomy" id="29159"/>
    <lineage>
        <taxon>Eukaryota</taxon>
        <taxon>Metazoa</taxon>
        <taxon>Spiralia</taxon>
        <taxon>Lophotrochozoa</taxon>
        <taxon>Mollusca</taxon>
        <taxon>Bivalvia</taxon>
        <taxon>Autobranchia</taxon>
        <taxon>Pteriomorphia</taxon>
        <taxon>Ostreida</taxon>
        <taxon>Ostreoidea</taxon>
        <taxon>Ostreidae</taxon>
        <taxon>Magallana</taxon>
    </lineage>
</organism>
<dbReference type="EnsemblMetazoa" id="G34321.3">
    <property type="protein sequence ID" value="G34321.3:cds"/>
    <property type="gene ID" value="G34321"/>
</dbReference>
<dbReference type="PANTHER" id="PTHR21314:SF0">
    <property type="entry name" value="QUEUOSINE 5'-PHOSPHATE N-GLYCOSYLASE_HYDROLASE"/>
    <property type="match status" value="1"/>
</dbReference>
<keyword evidence="11" id="KW-1185">Reference proteome</keyword>
<reference evidence="10" key="1">
    <citation type="submission" date="2022-08" db="UniProtKB">
        <authorList>
            <consortium name="EnsemblMetazoa"/>
        </authorList>
    </citation>
    <scope>IDENTIFICATION</scope>
    <source>
        <strain evidence="10">05x7-T-G4-1.051#20</strain>
    </source>
</reference>
<dbReference type="PANTHER" id="PTHR21314">
    <property type="entry name" value="QUEUOSINE 5'-PHOSPHATE N-GLYCOSYLASE_HYDROLASE-RELATED"/>
    <property type="match status" value="1"/>
</dbReference>
<dbReference type="PROSITE" id="PS50158">
    <property type="entry name" value="ZF_CCHC"/>
    <property type="match status" value="1"/>
</dbReference>
<dbReference type="GO" id="GO:0003676">
    <property type="term" value="F:nucleic acid binding"/>
    <property type="evidence" value="ECO:0007669"/>
    <property type="project" value="InterPro"/>
</dbReference>
<dbReference type="GO" id="GO:0016787">
    <property type="term" value="F:hydrolase activity"/>
    <property type="evidence" value="ECO:0007669"/>
    <property type="project" value="UniProtKB-KW"/>
</dbReference>
<evidence type="ECO:0000256" key="5">
    <source>
        <dbReference type="ARBA" id="ARBA00048204"/>
    </source>
</evidence>
<name>A0A8W8MI33_MAGGI</name>
<feature type="region of interest" description="Disordered" evidence="8">
    <location>
        <begin position="91"/>
        <end position="119"/>
    </location>
</feature>
<feature type="compositionally biased region" description="Polar residues" evidence="8">
    <location>
        <begin position="110"/>
        <end position="119"/>
    </location>
</feature>
<dbReference type="InterPro" id="IPR036875">
    <property type="entry name" value="Znf_CCHC_sf"/>
</dbReference>
<evidence type="ECO:0000313" key="10">
    <source>
        <dbReference type="EnsemblMetazoa" id="G34321.3:cds"/>
    </source>
</evidence>
<evidence type="ECO:0000256" key="2">
    <source>
        <dbReference type="ARBA" id="ARBA00035119"/>
    </source>
</evidence>
<comment type="catalytic activity">
    <reaction evidence="5 7">
        <text>queuosine 5'-phosphate + H2O = queuine + D-ribose 5-phosphate</text>
        <dbReference type="Rhea" id="RHEA:75387"/>
        <dbReference type="ChEBI" id="CHEBI:15377"/>
        <dbReference type="ChEBI" id="CHEBI:17433"/>
        <dbReference type="ChEBI" id="CHEBI:78346"/>
        <dbReference type="ChEBI" id="CHEBI:194371"/>
    </reaction>
    <physiologicalReaction direction="left-to-right" evidence="5 7">
        <dbReference type="Rhea" id="RHEA:75388"/>
    </physiologicalReaction>
</comment>
<keyword evidence="6" id="KW-0863">Zinc-finger</keyword>
<feature type="domain" description="CCHC-type" evidence="9">
    <location>
        <begin position="143"/>
        <end position="157"/>
    </location>
</feature>
<evidence type="ECO:0000256" key="1">
    <source>
        <dbReference type="ARBA" id="ARBA00022801"/>
    </source>
</evidence>
<keyword evidence="1 7" id="KW-0378">Hydrolase</keyword>
<comment type="similarity">
    <text evidence="2 7">Belongs to the QNG1 protein family.</text>
</comment>
<evidence type="ECO:0000256" key="6">
    <source>
        <dbReference type="PROSITE-ProRule" id="PRU00047"/>
    </source>
</evidence>
<dbReference type="InterPro" id="IPR012340">
    <property type="entry name" value="NA-bd_OB-fold"/>
</dbReference>
<dbReference type="EC" id="3.2.2.-" evidence="7"/>
<dbReference type="SUPFAM" id="SSF57756">
    <property type="entry name" value="Retrovirus zinc finger-like domains"/>
    <property type="match status" value="1"/>
</dbReference>
<dbReference type="Gene3D" id="2.40.50.140">
    <property type="entry name" value="Nucleic acid-binding proteins"/>
    <property type="match status" value="1"/>
</dbReference>
<sequence>MSDSDSGLLGGDTDKSSSTPAADITDTFNLFKCYLDSSLNSFKKELLDSQEDNSPAGWATVHQYEHNDIASDSDDDKKLRQAENRALRAIKEKKRFQPYKPRPSGYSAPQPATGSIPSAAAGSQQQLFRGFGKRREPSSYDICFHCKSVGHWRKHCPLFSAANQSSGSGSVNASSVAAGAVCQLSDVFQTGRWASIQTSGENLADLKFFCEKSKSEILTDASRAQTPLKLSDVQLVPSRIDSSKSEVLLNYKTKIEVCRTLDFNYKKSPDDDDKTGEKVKTLAEVQATPEHNKVAVEVRVLSVSQQTVQVVRESPIKRQEITVADSTAAMKLTIWEDLVSKLEVDKSYKILHLSTRLFQNAKSITSTKQTTISQIPDIINCAPAIDSDVITKEGKITQAGLTLSYLCDNCKSKVDFSNQKFVRCQSCKLKMTKESLHRSISGTLCFSSGYEKYKLTIFSSVLLTLATTNNLDSDDSENDVNITDANFYANITEKKLAEILKSDSDTPIPLLEERVAVLREAGKVLLEKYEGKFLNCVKACNKSAQSLLQLVVRDFPSYRDEADYQGKRVSFYKRAQILVADIWACFEGKSYGEFHDIDTITMFADYRIPQALYHFGALSYSEELMKYLKAEKMMQTGDRYEVDIRGCSIWATEMVAEKTRELIEKDSSLKDVLMNSILIDHYLWDFRRDHAEEMRDNIPFHHIRCIYY</sequence>
<keyword evidence="6" id="KW-0479">Metal-binding</keyword>
<keyword evidence="6" id="KW-0862">Zinc</keyword>
<evidence type="ECO:0000259" key="9">
    <source>
        <dbReference type="PROSITE" id="PS50158"/>
    </source>
</evidence>
<dbReference type="GO" id="GO:0006400">
    <property type="term" value="P:tRNA modification"/>
    <property type="evidence" value="ECO:0007669"/>
    <property type="project" value="TreeGrafter"/>
</dbReference>
<dbReference type="Pfam" id="PF10343">
    <property type="entry name" value="Q_salvage"/>
    <property type="match status" value="1"/>
</dbReference>
<evidence type="ECO:0000256" key="8">
    <source>
        <dbReference type="SAM" id="MobiDB-lite"/>
    </source>
</evidence>
<accession>A0A8W8MI33</accession>
<evidence type="ECO:0000313" key="11">
    <source>
        <dbReference type="Proteomes" id="UP000005408"/>
    </source>
</evidence>
<dbReference type="AlphaFoldDB" id="A0A8W8MI33"/>
<proteinExistence type="inferred from homology"/>
<dbReference type="InterPro" id="IPR019438">
    <property type="entry name" value="Q_salvage"/>
</dbReference>
<evidence type="ECO:0000256" key="7">
    <source>
        <dbReference type="RuleBase" id="RU365002"/>
    </source>
</evidence>
<evidence type="ECO:0000256" key="3">
    <source>
        <dbReference type="ARBA" id="ARBA00035306"/>
    </source>
</evidence>
<dbReference type="Proteomes" id="UP000005408">
    <property type="component" value="Unassembled WGS sequence"/>
</dbReference>